<evidence type="ECO:0000256" key="2">
    <source>
        <dbReference type="SAM" id="SignalP"/>
    </source>
</evidence>
<evidence type="ECO:0000313" key="3">
    <source>
        <dbReference type="EMBL" id="TKC00218.1"/>
    </source>
</evidence>
<gene>
    <name evidence="3" type="ORF">FA046_00625</name>
</gene>
<proteinExistence type="predicted"/>
<name>A0A4U1C9A1_9SPHI</name>
<feature type="transmembrane region" description="Helical" evidence="1">
    <location>
        <begin position="198"/>
        <end position="225"/>
    </location>
</feature>
<accession>A0A4U1C9A1</accession>
<feature type="signal peptide" evidence="2">
    <location>
        <begin position="1"/>
        <end position="19"/>
    </location>
</feature>
<keyword evidence="2" id="KW-0732">Signal</keyword>
<reference evidence="3 4" key="1">
    <citation type="submission" date="2019-04" db="EMBL/GenBank/DDBJ databases">
        <title>Pedobacter sp. AR-3-17 sp. nov., isolated from Arctic soil.</title>
        <authorList>
            <person name="Dahal R.H."/>
            <person name="Kim D.-U."/>
        </authorList>
    </citation>
    <scope>NUCLEOTIDE SEQUENCE [LARGE SCALE GENOMIC DNA]</scope>
    <source>
        <strain evidence="3 4">AR-3-17</strain>
    </source>
</reference>
<dbReference type="InterPro" id="IPR025367">
    <property type="entry name" value="DUF4271"/>
</dbReference>
<dbReference type="AlphaFoldDB" id="A0A4U1C9A1"/>
<keyword evidence="1" id="KW-0472">Membrane</keyword>
<feature type="chain" id="PRO_5020561503" evidence="2">
    <location>
        <begin position="20"/>
        <end position="324"/>
    </location>
</feature>
<keyword evidence="1" id="KW-1133">Transmembrane helix</keyword>
<keyword evidence="1" id="KW-0812">Transmembrane</keyword>
<comment type="caution">
    <text evidence="3">The sequence shown here is derived from an EMBL/GenBank/DDBJ whole genome shotgun (WGS) entry which is preliminary data.</text>
</comment>
<dbReference type="EMBL" id="SWBP01000001">
    <property type="protein sequence ID" value="TKC00218.1"/>
    <property type="molecule type" value="Genomic_DNA"/>
</dbReference>
<evidence type="ECO:0000313" key="4">
    <source>
        <dbReference type="Proteomes" id="UP000308181"/>
    </source>
</evidence>
<feature type="transmembrane region" description="Helical" evidence="1">
    <location>
        <begin position="114"/>
        <end position="134"/>
    </location>
</feature>
<dbReference type="Proteomes" id="UP000308181">
    <property type="component" value="Unassembled WGS sequence"/>
</dbReference>
<sequence>MRFLFFVSFLFCFALTGFADVQKDSTLLKRDSFQTSTIRNRFLPDSATLARKTFLRDSLTYQYLKPDPNRPNPFIEDLLKKVIITDPYLLTPAKSVKIKKSNFGTGEYIGKMPIWFFLVIVLLFVFFGIVKIAFKKQVDLIFKAFYDNRTLHQINKEDNIFMSWQFLFLYLIFSFTVGLFTCLILYKTKASSTATDFYTFLLVSFSVFIFFGLKILMVRFLGIVFQVQKLVREYTNIIYLTYFNLLFVLLPITFCLSLINLEHQYTVFWLFTAFLLIIIAIQFTRITINILLNYRLSKFYLILYLCALEICPILIFARTINISL</sequence>
<organism evidence="3 4">
    <name type="scientific">Pedobacter cryophilus</name>
    <dbReference type="NCBI Taxonomy" id="2571271"/>
    <lineage>
        <taxon>Bacteria</taxon>
        <taxon>Pseudomonadati</taxon>
        <taxon>Bacteroidota</taxon>
        <taxon>Sphingobacteriia</taxon>
        <taxon>Sphingobacteriales</taxon>
        <taxon>Sphingobacteriaceae</taxon>
        <taxon>Pedobacter</taxon>
    </lineage>
</organism>
<protein>
    <submittedName>
        <fullName evidence="3">DUF4271 domain-containing protein</fullName>
    </submittedName>
</protein>
<dbReference type="RefSeq" id="WP_136824429.1">
    <property type="nucleotide sequence ID" value="NZ_SWBP01000001.1"/>
</dbReference>
<feature type="transmembrane region" description="Helical" evidence="1">
    <location>
        <begin position="267"/>
        <end position="292"/>
    </location>
</feature>
<feature type="transmembrane region" description="Helical" evidence="1">
    <location>
        <begin position="299"/>
        <end position="320"/>
    </location>
</feature>
<feature type="transmembrane region" description="Helical" evidence="1">
    <location>
        <begin position="237"/>
        <end position="261"/>
    </location>
</feature>
<keyword evidence="4" id="KW-1185">Reference proteome</keyword>
<evidence type="ECO:0000256" key="1">
    <source>
        <dbReference type="SAM" id="Phobius"/>
    </source>
</evidence>
<feature type="transmembrane region" description="Helical" evidence="1">
    <location>
        <begin position="166"/>
        <end position="186"/>
    </location>
</feature>
<dbReference type="Pfam" id="PF14093">
    <property type="entry name" value="DUF4271"/>
    <property type="match status" value="1"/>
</dbReference>
<dbReference type="OrthoDB" id="1494583at2"/>